<name>A0ABT2YZP9_9RHOB</name>
<dbReference type="InterPro" id="IPR050565">
    <property type="entry name" value="LYPA1-2/EST-like"/>
</dbReference>
<dbReference type="PANTHER" id="PTHR10655:SF17">
    <property type="entry name" value="LYSOPHOSPHOLIPASE-LIKE PROTEIN 1"/>
    <property type="match status" value="1"/>
</dbReference>
<gene>
    <name evidence="4" type="ORF">OE647_06290</name>
</gene>
<dbReference type="Gene3D" id="3.40.50.1820">
    <property type="entry name" value="alpha/beta hydrolase"/>
    <property type="match status" value="1"/>
</dbReference>
<dbReference type="PANTHER" id="PTHR10655">
    <property type="entry name" value="LYSOPHOSPHOLIPASE-RELATED"/>
    <property type="match status" value="1"/>
</dbReference>
<dbReference type="SUPFAM" id="SSF53474">
    <property type="entry name" value="alpha/beta-Hydrolases"/>
    <property type="match status" value="1"/>
</dbReference>
<evidence type="ECO:0000313" key="4">
    <source>
        <dbReference type="EMBL" id="MCV2864349.1"/>
    </source>
</evidence>
<sequence>MTREMKFGRKGAKSGQPRALVVFLHGYGADGSDLLGLADPLAPHMPNTVFIAPDAPEPCRNNPFGRQWFPIPWLDGSSEAEALAGRAQSIDDLNAFLDARLAEEGMRPDQLAVVGFSQGTMMALHVLPRRAEPVAGIVAFSGRLLEPERIAAEALSKPPVLLVHGDQDPMVPFEDMGIAGRALTDAGFETYGHVMKGTGHGIAPDGLSVALAFLKDRLPGA</sequence>
<protein>
    <submittedName>
        <fullName evidence="4">Alpha/beta fold hydrolase</fullName>
    </submittedName>
</protein>
<dbReference type="Proteomes" id="UP001652503">
    <property type="component" value="Unassembled WGS sequence"/>
</dbReference>
<evidence type="ECO:0000259" key="3">
    <source>
        <dbReference type="Pfam" id="PF02230"/>
    </source>
</evidence>
<evidence type="ECO:0000313" key="5">
    <source>
        <dbReference type="Proteomes" id="UP001652503"/>
    </source>
</evidence>
<accession>A0ABT2YZP9</accession>
<dbReference type="Pfam" id="PF02230">
    <property type="entry name" value="Abhydrolase_2"/>
    <property type="match status" value="1"/>
</dbReference>
<evidence type="ECO:0000256" key="2">
    <source>
        <dbReference type="ARBA" id="ARBA00022801"/>
    </source>
</evidence>
<dbReference type="GO" id="GO:0016787">
    <property type="term" value="F:hydrolase activity"/>
    <property type="evidence" value="ECO:0007669"/>
    <property type="project" value="UniProtKB-KW"/>
</dbReference>
<reference evidence="4 5" key="1">
    <citation type="submission" date="2022-10" db="EMBL/GenBank/DDBJ databases">
        <title>Defluviimonas sp. nov., isolated from ocean surface water.</title>
        <authorList>
            <person name="He W."/>
            <person name="Wang L."/>
            <person name="Zhang D.-F."/>
        </authorList>
    </citation>
    <scope>NUCLEOTIDE SEQUENCE [LARGE SCALE GENOMIC DNA]</scope>
    <source>
        <strain evidence="4 5">WL0075</strain>
    </source>
</reference>
<organism evidence="4 5">
    <name type="scientific">Albidovulum sediminicola</name>
    <dbReference type="NCBI Taxonomy" id="2984331"/>
    <lineage>
        <taxon>Bacteria</taxon>
        <taxon>Pseudomonadati</taxon>
        <taxon>Pseudomonadota</taxon>
        <taxon>Alphaproteobacteria</taxon>
        <taxon>Rhodobacterales</taxon>
        <taxon>Paracoccaceae</taxon>
        <taxon>Albidovulum</taxon>
    </lineage>
</organism>
<comment type="caution">
    <text evidence="4">The sequence shown here is derived from an EMBL/GenBank/DDBJ whole genome shotgun (WGS) entry which is preliminary data.</text>
</comment>
<dbReference type="InterPro" id="IPR029058">
    <property type="entry name" value="AB_hydrolase_fold"/>
</dbReference>
<dbReference type="RefSeq" id="WP_263720856.1">
    <property type="nucleotide sequence ID" value="NZ_JAOWLA010000004.1"/>
</dbReference>
<comment type="similarity">
    <text evidence="1">Belongs to the AB hydrolase superfamily. AB hydrolase 2 family.</text>
</comment>
<dbReference type="InterPro" id="IPR003140">
    <property type="entry name" value="PLipase/COase/thioEstase"/>
</dbReference>
<keyword evidence="5" id="KW-1185">Reference proteome</keyword>
<dbReference type="EMBL" id="JAOWLA010000004">
    <property type="protein sequence ID" value="MCV2864349.1"/>
    <property type="molecule type" value="Genomic_DNA"/>
</dbReference>
<evidence type="ECO:0000256" key="1">
    <source>
        <dbReference type="ARBA" id="ARBA00006499"/>
    </source>
</evidence>
<proteinExistence type="inferred from homology"/>
<keyword evidence="2 4" id="KW-0378">Hydrolase</keyword>
<feature type="domain" description="Phospholipase/carboxylesterase/thioesterase" evidence="3">
    <location>
        <begin position="13"/>
        <end position="215"/>
    </location>
</feature>